<evidence type="ECO:0000313" key="1">
    <source>
        <dbReference type="EMBL" id="USQ95285.1"/>
    </source>
</evidence>
<reference evidence="1 2" key="1">
    <citation type="submission" date="2022-04" db="EMBL/GenBank/DDBJ databases">
        <title>Genome sequence of soybean root-associated Caulobacter segnis RL271.</title>
        <authorList>
            <person name="Longley R."/>
            <person name="Bonito G."/>
            <person name="Trigodet F."/>
            <person name="Crosson S."/>
            <person name="Fiebig A."/>
        </authorList>
    </citation>
    <scope>NUCLEOTIDE SEQUENCE [LARGE SCALE GENOMIC DNA]</scope>
    <source>
        <strain evidence="1 2">RL271</strain>
    </source>
</reference>
<keyword evidence="2" id="KW-1185">Reference proteome</keyword>
<organism evidence="1 2">
    <name type="scientific">Caulobacter segnis</name>
    <dbReference type="NCBI Taxonomy" id="88688"/>
    <lineage>
        <taxon>Bacteria</taxon>
        <taxon>Pseudomonadati</taxon>
        <taxon>Pseudomonadota</taxon>
        <taxon>Alphaproteobacteria</taxon>
        <taxon>Caulobacterales</taxon>
        <taxon>Caulobacteraceae</taxon>
        <taxon>Caulobacter</taxon>
    </lineage>
</organism>
<evidence type="ECO:0000313" key="2">
    <source>
        <dbReference type="Proteomes" id="UP001057520"/>
    </source>
</evidence>
<dbReference type="Pfam" id="PF00702">
    <property type="entry name" value="Hydrolase"/>
    <property type="match status" value="1"/>
</dbReference>
<protein>
    <submittedName>
        <fullName evidence="1">HAD hydrolase-like protein</fullName>
    </submittedName>
</protein>
<dbReference type="PANTHER" id="PTHR19288:SF46">
    <property type="entry name" value="HALOACID DEHALOGENASE-LIKE HYDROLASE DOMAIN-CONTAINING PROTEIN 2"/>
    <property type="match status" value="1"/>
</dbReference>
<dbReference type="InterPro" id="IPR023214">
    <property type="entry name" value="HAD_sf"/>
</dbReference>
<dbReference type="InterPro" id="IPR036412">
    <property type="entry name" value="HAD-like_sf"/>
</dbReference>
<dbReference type="Proteomes" id="UP001057520">
    <property type="component" value="Chromosome"/>
</dbReference>
<proteinExistence type="predicted"/>
<sequence>MMDLGDGAARLARSRAVLFDWDGCLSNGGRLLPGARELLQALGARAFILSNNSTSQPRDLVRLLADQHVRFDIDRVFLAGHQTLCRQAITAMGQSIHLVASPAMTAFAAAMGIGLSGEPRTVVLLRDTSFTFDKLEAAANALRRCGKLVVANPDLTHPGVDGAVVPETGALQAAIAACLDGAPVDIEVIGKPGPFLFETALARAGVAPHEAVMLGDNPTTDGLGARAVGVPFIQIEPGGAVDMAGLAARLLDPPIRSGTV</sequence>
<dbReference type="SUPFAM" id="SSF56784">
    <property type="entry name" value="HAD-like"/>
    <property type="match status" value="1"/>
</dbReference>
<gene>
    <name evidence="1" type="ORF">MZV50_22485</name>
</gene>
<dbReference type="EMBL" id="CP096040">
    <property type="protein sequence ID" value="USQ95285.1"/>
    <property type="molecule type" value="Genomic_DNA"/>
</dbReference>
<dbReference type="PANTHER" id="PTHR19288">
    <property type="entry name" value="4-NITROPHENYLPHOSPHATASE-RELATED"/>
    <property type="match status" value="1"/>
</dbReference>
<name>A0ABY4ZRG7_9CAUL</name>
<accession>A0ABY4ZRG7</accession>
<dbReference type="Gene3D" id="3.40.50.1000">
    <property type="entry name" value="HAD superfamily/HAD-like"/>
    <property type="match status" value="2"/>
</dbReference>